<gene>
    <name evidence="2" type="ORF">E2605_07835</name>
</gene>
<keyword evidence="1" id="KW-1133">Transmembrane helix</keyword>
<keyword evidence="3" id="KW-1185">Reference proteome</keyword>
<evidence type="ECO:0000313" key="3">
    <source>
        <dbReference type="Proteomes" id="UP000297861"/>
    </source>
</evidence>
<proteinExistence type="predicted"/>
<comment type="caution">
    <text evidence="2">The sequence shown here is derived from an EMBL/GenBank/DDBJ whole genome shotgun (WGS) entry which is preliminary data.</text>
</comment>
<keyword evidence="1" id="KW-0472">Membrane</keyword>
<protein>
    <submittedName>
        <fullName evidence="2">Uncharacterized protein</fullName>
    </submittedName>
</protein>
<dbReference type="EMBL" id="SOML01000004">
    <property type="protein sequence ID" value="TFD96722.1"/>
    <property type="molecule type" value="Genomic_DNA"/>
</dbReference>
<feature type="transmembrane region" description="Helical" evidence="1">
    <location>
        <begin position="118"/>
        <end position="139"/>
    </location>
</feature>
<dbReference type="RefSeq" id="WP_134436046.1">
    <property type="nucleotide sequence ID" value="NZ_SOML01000004.1"/>
</dbReference>
<evidence type="ECO:0000313" key="2">
    <source>
        <dbReference type="EMBL" id="TFD96722.1"/>
    </source>
</evidence>
<name>A0A4Y8L5E8_9BACT</name>
<organism evidence="2 3">
    <name type="scientific">Dysgonomonas capnocytophagoides</name>
    <dbReference type="NCBI Taxonomy" id="45254"/>
    <lineage>
        <taxon>Bacteria</taxon>
        <taxon>Pseudomonadati</taxon>
        <taxon>Bacteroidota</taxon>
        <taxon>Bacteroidia</taxon>
        <taxon>Bacteroidales</taxon>
        <taxon>Dysgonomonadaceae</taxon>
        <taxon>Dysgonomonas</taxon>
    </lineage>
</organism>
<reference evidence="2 3" key="1">
    <citation type="submission" date="2019-03" db="EMBL/GenBank/DDBJ databases">
        <title>San Antonio Military Medical Center submission to MRSN (WRAIR), pending publication.</title>
        <authorList>
            <person name="Blyth D.M."/>
            <person name="Mccarthy S.L."/>
            <person name="Schall S.E."/>
            <person name="Stam J.A."/>
            <person name="Ong A.C."/>
            <person name="Mcgann P.T."/>
        </authorList>
    </citation>
    <scope>NUCLEOTIDE SEQUENCE [LARGE SCALE GENOMIC DNA]</scope>
    <source>
        <strain evidence="2 3">MRSN571793</strain>
    </source>
</reference>
<keyword evidence="1" id="KW-0812">Transmembrane</keyword>
<dbReference type="Proteomes" id="UP000297861">
    <property type="component" value="Unassembled WGS sequence"/>
</dbReference>
<dbReference type="AlphaFoldDB" id="A0A4Y8L5E8"/>
<accession>A0A4Y8L5E8</accession>
<evidence type="ECO:0000256" key="1">
    <source>
        <dbReference type="SAM" id="Phobius"/>
    </source>
</evidence>
<sequence>MKSNFDENISFDISDLKQIDEILNRLKDEDRFELEPENCSKEYFAQYILYAKQISECGYLRKSHIKEYGISLYGLNSHGLAFLEKGGFSVIEDNKLKEEYRRTKDKEREYRHHRRDRLIDAFIGFIVGAIVVKSIDFILEWL</sequence>